<dbReference type="Proteomes" id="UP000247602">
    <property type="component" value="Unassembled WGS sequence"/>
</dbReference>
<dbReference type="InterPro" id="IPR050638">
    <property type="entry name" value="AA-Vitamin_Transporters"/>
</dbReference>
<dbReference type="PANTHER" id="PTHR32322:SF2">
    <property type="entry name" value="EAMA DOMAIN-CONTAINING PROTEIN"/>
    <property type="match status" value="1"/>
</dbReference>
<feature type="transmembrane region" description="Helical" evidence="6">
    <location>
        <begin position="102"/>
        <end position="119"/>
    </location>
</feature>
<keyword evidence="4 6" id="KW-1133">Transmembrane helix</keyword>
<evidence type="ECO:0000256" key="1">
    <source>
        <dbReference type="ARBA" id="ARBA00004141"/>
    </source>
</evidence>
<reference evidence="9 10" key="1">
    <citation type="submission" date="2018-06" db="EMBL/GenBank/DDBJ databases">
        <title>Draft genome sequence of Modestobacter versicolor CP153-2.</title>
        <authorList>
            <person name="Gundlapally S.R."/>
        </authorList>
    </citation>
    <scope>NUCLEOTIDE SEQUENCE [LARGE SCALE GENOMIC DNA]</scope>
    <source>
        <strain evidence="9 10">CP153-2</strain>
    </source>
</reference>
<feature type="transmembrane region" description="Helical" evidence="6">
    <location>
        <begin position="204"/>
        <end position="226"/>
    </location>
</feature>
<evidence type="ECO:0000256" key="3">
    <source>
        <dbReference type="ARBA" id="ARBA00022692"/>
    </source>
</evidence>
<name>A0A323VXC0_9ACTN</name>
<evidence type="ECO:0000259" key="7">
    <source>
        <dbReference type="Pfam" id="PF00892"/>
    </source>
</evidence>
<evidence type="ECO:0000256" key="6">
    <source>
        <dbReference type="SAM" id="Phobius"/>
    </source>
</evidence>
<dbReference type="OrthoDB" id="9815120at2"/>
<evidence type="ECO:0000256" key="2">
    <source>
        <dbReference type="ARBA" id="ARBA00007362"/>
    </source>
</evidence>
<comment type="similarity">
    <text evidence="2">Belongs to the EamA transporter family.</text>
</comment>
<dbReference type="InterPro" id="IPR000620">
    <property type="entry name" value="EamA_dom"/>
</dbReference>
<dbReference type="InterPro" id="IPR037185">
    <property type="entry name" value="EmrE-like"/>
</dbReference>
<comment type="subcellular location">
    <subcellularLocation>
        <location evidence="1">Membrane</location>
        <topology evidence="1">Multi-pass membrane protein</topology>
    </subcellularLocation>
</comment>
<feature type="transmembrane region" description="Helical" evidence="6">
    <location>
        <begin position="77"/>
        <end position="96"/>
    </location>
</feature>
<sequence length="312" mass="31082">MHAVPAAPRSPRSRAACAAGLVVVASLGIQLSATTAHGLFARLGPPGVSGLRFAIAAVVLLLVTRPRLRGRSREDQLAIVAFGTVLAVMNVCLYLALERLPLGLVVTIDFLGPFVVAVAGIRRARAVVWPVVGLVGIGLIAGPGGQVDAVGVAFALCSAAGFGLYTVLAGRMGGAGRGMGGLALSVAVAAVLLLPVSVPVVPQLTWPDLGVLAVSGLLGVAIAFSADVTAVSLIGAPTVAVLFALDPLLAAVIGVGLLDETLRLPTAAGIVLVAVAGGVTIRNASAPLRGPAASSRAVEGRGVLRQRARTAA</sequence>
<comment type="caution">
    <text evidence="9">The sequence shown here is derived from an EMBL/GenBank/DDBJ whole genome shotgun (WGS) entry which is preliminary data.</text>
</comment>
<feature type="transmembrane region" description="Helical" evidence="6">
    <location>
        <begin position="233"/>
        <end position="258"/>
    </location>
</feature>
<feature type="transmembrane region" description="Helical" evidence="6">
    <location>
        <begin position="264"/>
        <end position="281"/>
    </location>
</feature>
<keyword evidence="10" id="KW-1185">Reference proteome</keyword>
<keyword evidence="5 6" id="KW-0472">Membrane</keyword>
<evidence type="ECO:0000256" key="4">
    <source>
        <dbReference type="ARBA" id="ARBA00022989"/>
    </source>
</evidence>
<dbReference type="EMBL" id="JACIBU010000001">
    <property type="protein sequence ID" value="MBB3676641.1"/>
    <property type="molecule type" value="Genomic_DNA"/>
</dbReference>
<reference evidence="8 11" key="2">
    <citation type="submission" date="2020-08" db="EMBL/GenBank/DDBJ databases">
        <title>Sequencing the genomes of 1000 actinobacteria strains.</title>
        <authorList>
            <person name="Klenk H.-P."/>
        </authorList>
    </citation>
    <scope>NUCLEOTIDE SEQUENCE [LARGE SCALE GENOMIC DNA]</scope>
    <source>
        <strain evidence="8 11">DSM 16678</strain>
    </source>
</reference>
<dbReference type="AlphaFoldDB" id="A0A323VXC0"/>
<proteinExistence type="inferred from homology"/>
<evidence type="ECO:0000313" key="10">
    <source>
        <dbReference type="Proteomes" id="UP000247602"/>
    </source>
</evidence>
<keyword evidence="3 6" id="KW-0812">Transmembrane</keyword>
<feature type="transmembrane region" description="Helical" evidence="6">
    <location>
        <begin position="126"/>
        <end position="143"/>
    </location>
</feature>
<dbReference type="GO" id="GO:0016020">
    <property type="term" value="C:membrane"/>
    <property type="evidence" value="ECO:0007669"/>
    <property type="project" value="UniProtKB-SubCell"/>
</dbReference>
<evidence type="ECO:0000313" key="8">
    <source>
        <dbReference type="EMBL" id="MBB3676641.1"/>
    </source>
</evidence>
<protein>
    <submittedName>
        <fullName evidence="9">EamA family transporter</fullName>
    </submittedName>
    <submittedName>
        <fullName evidence="8">Inner membrane transporter RhtA</fullName>
    </submittedName>
</protein>
<dbReference type="Proteomes" id="UP000580718">
    <property type="component" value="Unassembled WGS sequence"/>
</dbReference>
<dbReference type="SUPFAM" id="SSF103481">
    <property type="entry name" value="Multidrug resistance efflux transporter EmrE"/>
    <property type="match status" value="2"/>
</dbReference>
<accession>A0A323VXC0</accession>
<dbReference type="RefSeq" id="WP_110550235.1">
    <property type="nucleotide sequence ID" value="NZ_JACIBU010000001.1"/>
</dbReference>
<evidence type="ECO:0000313" key="9">
    <source>
        <dbReference type="EMBL" id="PZA23388.1"/>
    </source>
</evidence>
<evidence type="ECO:0000313" key="11">
    <source>
        <dbReference type="Proteomes" id="UP000580718"/>
    </source>
</evidence>
<dbReference type="EMBL" id="QKNV01000001">
    <property type="protein sequence ID" value="PZA23388.1"/>
    <property type="molecule type" value="Genomic_DNA"/>
</dbReference>
<organism evidence="9 10">
    <name type="scientific">Modestobacter versicolor</name>
    <dbReference type="NCBI Taxonomy" id="429133"/>
    <lineage>
        <taxon>Bacteria</taxon>
        <taxon>Bacillati</taxon>
        <taxon>Actinomycetota</taxon>
        <taxon>Actinomycetes</taxon>
        <taxon>Geodermatophilales</taxon>
        <taxon>Geodermatophilaceae</taxon>
        <taxon>Modestobacter</taxon>
    </lineage>
</organism>
<feature type="transmembrane region" description="Helical" evidence="6">
    <location>
        <begin position="180"/>
        <end position="198"/>
    </location>
</feature>
<feature type="domain" description="EamA" evidence="7">
    <location>
        <begin position="151"/>
        <end position="275"/>
    </location>
</feature>
<dbReference type="Pfam" id="PF00892">
    <property type="entry name" value="EamA"/>
    <property type="match status" value="1"/>
</dbReference>
<evidence type="ECO:0000256" key="5">
    <source>
        <dbReference type="ARBA" id="ARBA00023136"/>
    </source>
</evidence>
<gene>
    <name evidence="9" type="ORF">DMO24_00115</name>
    <name evidence="8" type="ORF">FHX36_002376</name>
</gene>
<feature type="transmembrane region" description="Helical" evidence="6">
    <location>
        <begin position="149"/>
        <end position="168"/>
    </location>
</feature>
<feature type="transmembrane region" description="Helical" evidence="6">
    <location>
        <begin position="48"/>
        <end position="65"/>
    </location>
</feature>
<dbReference type="PANTHER" id="PTHR32322">
    <property type="entry name" value="INNER MEMBRANE TRANSPORTER"/>
    <property type="match status" value="1"/>
</dbReference>